<keyword evidence="1" id="KW-0479">Metal-binding</keyword>
<name>A0AAD6S2B1_9AGAR</name>
<feature type="non-terminal residue" evidence="6">
    <location>
        <position position="679"/>
    </location>
</feature>
<dbReference type="AlphaFoldDB" id="A0AAD6S2B1"/>
<evidence type="ECO:0000256" key="2">
    <source>
        <dbReference type="ARBA" id="ARBA00022771"/>
    </source>
</evidence>
<evidence type="ECO:0000256" key="3">
    <source>
        <dbReference type="ARBA" id="ARBA00022833"/>
    </source>
</evidence>
<accession>A0AAD6S2B1</accession>
<evidence type="ECO:0000256" key="1">
    <source>
        <dbReference type="ARBA" id="ARBA00022723"/>
    </source>
</evidence>
<keyword evidence="3" id="KW-0862">Zinc</keyword>
<sequence>MHSSLRLSNLQHLPERSKRVALGVCHAHPTALDLTRYAALCLKNRSHAHLLDFLPVHFVLVDPARIPTPDELDPLSSAAKIAIQAAMLAIEALFDTKIPSPLRSDLWPRVFAWVQFLQTFRELLSDLKLDLAFEEDLCVGFVTFSRNICEDLAVVEGLVATPGFQVVATRGWACTLRQTDSRKRAYGLGELVSILGRGPTFAEEMLEGAEGSIDNLADLLIYQLRCISVSADGTLSADNIWFLYCSLSIISEFVRLIDPADADNPGNMDIRVLRTFHSVYLALLARGLLECTTTSACALGQTIPSSGDHLGCIETCISVMVAAFQKQAGYRLIPDAIKNGLLRAILALSKQEVTNETSDLIVKLLVDILGPATVYCSVLMELRTAVRNGLDTTSISRARLYEAWKTFSATLNGRLEILIAFESTRHLSQRACDNIEVGRILLVLPLELTPRKCTVISGKRGLRRCSGCNQLLYCSPECQRIDWEREHRDTCASYRSQRINVDVLGYTSRDRAFITFLVHHDYQAAQLRISVEIVDCLVAKPDGGYCTYFNYTQCAVELPTTPLSPGIGDNRFNELTLSDAVQRASHSAGRMVVHVAFLREGRRDRAWIIPLRKATGEVHTALTRIAAGSISTAHIQREVGHLLRAKRGIVEIHQVLSISLLTGLRSSKDPSPKGKGTVS</sequence>
<keyword evidence="2 4" id="KW-0863">Zinc-finger</keyword>
<feature type="domain" description="MYND-type" evidence="5">
    <location>
        <begin position="450"/>
        <end position="491"/>
    </location>
</feature>
<dbReference type="PROSITE" id="PS50865">
    <property type="entry name" value="ZF_MYND_2"/>
    <property type="match status" value="1"/>
</dbReference>
<dbReference type="SUPFAM" id="SSF144232">
    <property type="entry name" value="HIT/MYND zinc finger-like"/>
    <property type="match status" value="1"/>
</dbReference>
<dbReference type="EMBL" id="JARJCM010000279">
    <property type="protein sequence ID" value="KAJ7019939.1"/>
    <property type="molecule type" value="Genomic_DNA"/>
</dbReference>
<evidence type="ECO:0000259" key="5">
    <source>
        <dbReference type="PROSITE" id="PS50865"/>
    </source>
</evidence>
<reference evidence="6" key="1">
    <citation type="submission" date="2023-03" db="EMBL/GenBank/DDBJ databases">
        <title>Massive genome expansion in bonnet fungi (Mycena s.s.) driven by repeated elements and novel gene families across ecological guilds.</title>
        <authorList>
            <consortium name="Lawrence Berkeley National Laboratory"/>
            <person name="Harder C.B."/>
            <person name="Miyauchi S."/>
            <person name="Viragh M."/>
            <person name="Kuo A."/>
            <person name="Thoen E."/>
            <person name="Andreopoulos B."/>
            <person name="Lu D."/>
            <person name="Skrede I."/>
            <person name="Drula E."/>
            <person name="Henrissat B."/>
            <person name="Morin E."/>
            <person name="Kohler A."/>
            <person name="Barry K."/>
            <person name="LaButti K."/>
            <person name="Morin E."/>
            <person name="Salamov A."/>
            <person name="Lipzen A."/>
            <person name="Mereny Z."/>
            <person name="Hegedus B."/>
            <person name="Baldrian P."/>
            <person name="Stursova M."/>
            <person name="Weitz H."/>
            <person name="Taylor A."/>
            <person name="Grigoriev I.V."/>
            <person name="Nagy L.G."/>
            <person name="Martin F."/>
            <person name="Kauserud H."/>
        </authorList>
    </citation>
    <scope>NUCLEOTIDE SEQUENCE</scope>
    <source>
        <strain evidence="6">CBHHK200</strain>
    </source>
</reference>
<comment type="caution">
    <text evidence="6">The sequence shown here is derived from an EMBL/GenBank/DDBJ whole genome shotgun (WGS) entry which is preliminary data.</text>
</comment>
<dbReference type="Pfam" id="PF01753">
    <property type="entry name" value="zf-MYND"/>
    <property type="match status" value="1"/>
</dbReference>
<dbReference type="Gene3D" id="6.10.140.2220">
    <property type="match status" value="1"/>
</dbReference>
<organism evidence="6 7">
    <name type="scientific">Mycena alexandri</name>
    <dbReference type="NCBI Taxonomy" id="1745969"/>
    <lineage>
        <taxon>Eukaryota</taxon>
        <taxon>Fungi</taxon>
        <taxon>Dikarya</taxon>
        <taxon>Basidiomycota</taxon>
        <taxon>Agaricomycotina</taxon>
        <taxon>Agaricomycetes</taxon>
        <taxon>Agaricomycetidae</taxon>
        <taxon>Agaricales</taxon>
        <taxon>Marasmiineae</taxon>
        <taxon>Mycenaceae</taxon>
        <taxon>Mycena</taxon>
    </lineage>
</organism>
<evidence type="ECO:0000313" key="7">
    <source>
        <dbReference type="Proteomes" id="UP001218188"/>
    </source>
</evidence>
<gene>
    <name evidence="6" type="ORF">C8F04DRAFT_1242322</name>
</gene>
<keyword evidence="7" id="KW-1185">Reference proteome</keyword>
<proteinExistence type="predicted"/>
<dbReference type="Proteomes" id="UP001218188">
    <property type="component" value="Unassembled WGS sequence"/>
</dbReference>
<dbReference type="InterPro" id="IPR002893">
    <property type="entry name" value="Znf_MYND"/>
</dbReference>
<protein>
    <recommendedName>
        <fullName evidence="5">MYND-type domain-containing protein</fullName>
    </recommendedName>
</protein>
<dbReference type="GO" id="GO:0008270">
    <property type="term" value="F:zinc ion binding"/>
    <property type="evidence" value="ECO:0007669"/>
    <property type="project" value="UniProtKB-KW"/>
</dbReference>
<evidence type="ECO:0000256" key="4">
    <source>
        <dbReference type="PROSITE-ProRule" id="PRU00134"/>
    </source>
</evidence>
<evidence type="ECO:0000313" key="6">
    <source>
        <dbReference type="EMBL" id="KAJ7019939.1"/>
    </source>
</evidence>